<evidence type="ECO:0000256" key="2">
    <source>
        <dbReference type="ARBA" id="ARBA00022485"/>
    </source>
</evidence>
<dbReference type="AlphaFoldDB" id="A0A0K2ZHH1"/>
<dbReference type="InterPro" id="IPR037237">
    <property type="entry name" value="IlvD/EDD_N"/>
</dbReference>
<feature type="domain" description="Dihydroxy-acid/6-phosphogluconate dehydratase N-terminal" evidence="11">
    <location>
        <begin position="68"/>
        <end position="376"/>
    </location>
</feature>
<accession>A0A0K2ZHH1</accession>
<dbReference type="InterPro" id="IPR004786">
    <property type="entry name" value="6-phosphgluc_deHydtase"/>
</dbReference>
<dbReference type="PANTHER" id="PTHR43661">
    <property type="entry name" value="D-XYLONATE DEHYDRATASE"/>
    <property type="match status" value="1"/>
</dbReference>
<sequence length="638" mass="67075">MTLHPKIHAITERIRARSAPSRRAYLAGIDAALRDGPFRSRLSCGNLAHGLAACGPTDKSRLEGGITPNLGIVTAYNDMLSAHQPFEHYPEIIRSTARALGATAQVAGGVPAMCDGVTQGRPGMELSLFSRDVIAQAAAIGLSHDMFDTTIYLGVCDKIVPGLLIGALAFGHLPAVFVPAGPMTPGIPNKQKAEVRERYAAGQATREELLAAESASYHAPGTCTFYGTANSNQVLLEAMGVQLPGASFVNPGTPLRDALTQQATERALRITALGSDFRPLGRLIDERAIVNAAVALMSTGGSTNHTIHWLAVARAAGIVLTWDDLDELSQIVPLLTRVYPNGEADVNHFAAAGGVGFVFRELMDAGLMHDDLATIVPGGMRAYGDEPCVQNGALAYVPSPAKSADETVVRPASNPFEAQGGLRLLRGNLGRSLIKLSAVKPEFRSIEAPAVVIDAPQALNKLHAAGVLPHDFVVVLRYQGPRANGMPELHSLAPLLGLLQNQGRRVALVTDGRLSGASGKFPAAIHVTPEAARGGPIARVREGDIVRLDGEAGTLEVLVDADEWATRALAPNTAPAAHDIGRNLFALNRRVVGPADQGAMSISCGPPAADGDVWDYDAEYDLGRNAEAAAAPHESKDA</sequence>
<evidence type="ECO:0000256" key="7">
    <source>
        <dbReference type="ARBA" id="ARBA00023239"/>
    </source>
</evidence>
<evidence type="ECO:0000256" key="8">
    <source>
        <dbReference type="ARBA" id="ARBA00023277"/>
    </source>
</evidence>
<comment type="similarity">
    <text evidence="1 9">Belongs to the IlvD/Edd family.</text>
</comment>
<dbReference type="GO" id="GO:0046872">
    <property type="term" value="F:metal ion binding"/>
    <property type="evidence" value="ECO:0007669"/>
    <property type="project" value="UniProtKB-KW"/>
</dbReference>
<dbReference type="NCBIfam" id="TIGR01196">
    <property type="entry name" value="edd"/>
    <property type="match status" value="1"/>
</dbReference>
<dbReference type="InterPro" id="IPR056740">
    <property type="entry name" value="ILV_EDD_C"/>
</dbReference>
<evidence type="ECO:0000259" key="12">
    <source>
        <dbReference type="Pfam" id="PF24877"/>
    </source>
</evidence>
<keyword evidence="7 9" id="KW-0456">Lyase</keyword>
<keyword evidence="2 9" id="KW-0004">4Fe-4S</keyword>
<evidence type="ECO:0000256" key="10">
    <source>
        <dbReference type="NCBIfam" id="TIGR01196"/>
    </source>
</evidence>
<keyword evidence="6 9" id="KW-0311">Gluconate utilization</keyword>
<organism evidence="13 14">
    <name type="scientific">Xanthomonas graminis pv. arrhenatheri LMG 727</name>
    <dbReference type="NCBI Taxonomy" id="1195923"/>
    <lineage>
        <taxon>Bacteria</taxon>
        <taxon>Pseudomonadati</taxon>
        <taxon>Pseudomonadota</taxon>
        <taxon>Gammaproteobacteria</taxon>
        <taxon>Lysobacterales</taxon>
        <taxon>Lysobacteraceae</taxon>
        <taxon>Xanthomonas</taxon>
        <taxon>Xanthomonas translucens group</taxon>
        <taxon>Xanthomonas graminis</taxon>
    </lineage>
</organism>
<keyword evidence="8 9" id="KW-0119">Carbohydrate metabolism</keyword>
<reference evidence="14" key="1">
    <citation type="submission" date="2015-07" db="EMBL/GenBank/DDBJ databases">
        <authorList>
            <person name="Wibberg D."/>
        </authorList>
    </citation>
    <scope>NUCLEOTIDE SEQUENCE [LARGE SCALE GENOMIC DNA]</scope>
</reference>
<protein>
    <recommendedName>
        <fullName evidence="9 10">Phosphogluconate dehydratase</fullName>
        <ecNumber evidence="9 10">4.2.1.12</ecNumber>
    </recommendedName>
</protein>
<dbReference type="GO" id="GO:0019521">
    <property type="term" value="P:D-gluconate metabolic process"/>
    <property type="evidence" value="ECO:0007669"/>
    <property type="project" value="UniProtKB-KW"/>
</dbReference>
<evidence type="ECO:0000259" key="11">
    <source>
        <dbReference type="Pfam" id="PF00920"/>
    </source>
</evidence>
<evidence type="ECO:0000313" key="13">
    <source>
        <dbReference type="EMBL" id="CTP84442.1"/>
    </source>
</evidence>
<comment type="catalytic activity">
    <reaction evidence="9">
        <text>6-phospho-D-gluconate = 2-dehydro-3-deoxy-6-phospho-D-gluconate + H2O</text>
        <dbReference type="Rhea" id="RHEA:17277"/>
        <dbReference type="ChEBI" id="CHEBI:15377"/>
        <dbReference type="ChEBI" id="CHEBI:57569"/>
        <dbReference type="ChEBI" id="CHEBI:58759"/>
        <dbReference type="EC" id="4.2.1.12"/>
    </reaction>
</comment>
<evidence type="ECO:0000256" key="5">
    <source>
        <dbReference type="ARBA" id="ARBA00023014"/>
    </source>
</evidence>
<evidence type="ECO:0000256" key="4">
    <source>
        <dbReference type="ARBA" id="ARBA00023004"/>
    </source>
</evidence>
<evidence type="ECO:0000256" key="9">
    <source>
        <dbReference type="HAMAP-Rule" id="MF_02094"/>
    </source>
</evidence>
<dbReference type="SUPFAM" id="SSF52016">
    <property type="entry name" value="LeuD/IlvD-like"/>
    <property type="match status" value="1"/>
</dbReference>
<dbReference type="PROSITE" id="PS00886">
    <property type="entry name" value="ILVD_EDD_1"/>
    <property type="match status" value="1"/>
</dbReference>
<dbReference type="RefSeq" id="WP_053834504.1">
    <property type="nucleotide sequence ID" value="NZ_CXOI01000015.1"/>
</dbReference>
<dbReference type="GO" id="GO:0005829">
    <property type="term" value="C:cytosol"/>
    <property type="evidence" value="ECO:0007669"/>
    <property type="project" value="TreeGrafter"/>
</dbReference>
<keyword evidence="3 9" id="KW-0479">Metal-binding</keyword>
<dbReference type="Pfam" id="PF00920">
    <property type="entry name" value="ILVD_EDD_N"/>
    <property type="match status" value="1"/>
</dbReference>
<comment type="pathway">
    <text evidence="9">Carbohydrate metabolism; Entner-Doudoroff pathway.</text>
</comment>
<evidence type="ECO:0000256" key="6">
    <source>
        <dbReference type="ARBA" id="ARBA00023064"/>
    </source>
</evidence>
<keyword evidence="4 9" id="KW-0408">Iron</keyword>
<dbReference type="PROSITE" id="PS00887">
    <property type="entry name" value="ILVD_EDD_2"/>
    <property type="match status" value="1"/>
</dbReference>
<dbReference type="UniPathway" id="UPA00226"/>
<dbReference type="InterPro" id="IPR042096">
    <property type="entry name" value="Dihydro-acid_dehy_C"/>
</dbReference>
<name>A0A0K2ZHH1_9XANT</name>
<dbReference type="Proteomes" id="UP000046187">
    <property type="component" value="Unassembled WGS sequence"/>
</dbReference>
<evidence type="ECO:0000313" key="14">
    <source>
        <dbReference type="Proteomes" id="UP000046187"/>
    </source>
</evidence>
<evidence type="ECO:0000256" key="3">
    <source>
        <dbReference type="ARBA" id="ARBA00022723"/>
    </source>
</evidence>
<gene>
    <name evidence="9 13" type="primary">edd</name>
    <name evidence="13" type="ORF">XTALMG727_0995</name>
</gene>
<dbReference type="Pfam" id="PF24877">
    <property type="entry name" value="ILV_EDD_C"/>
    <property type="match status" value="1"/>
</dbReference>
<dbReference type="HAMAP" id="MF_02094">
    <property type="entry name" value="Edd"/>
    <property type="match status" value="1"/>
</dbReference>
<proteinExistence type="inferred from homology"/>
<dbReference type="Gene3D" id="3.50.30.80">
    <property type="entry name" value="IlvD/EDD C-terminal domain-like"/>
    <property type="match status" value="1"/>
</dbReference>
<dbReference type="SUPFAM" id="SSF143975">
    <property type="entry name" value="IlvD/EDD N-terminal domain-like"/>
    <property type="match status" value="1"/>
</dbReference>
<feature type="domain" description="Dihydroxy-acid/6-phosphogluconate dehydratase C-terminal" evidence="12">
    <location>
        <begin position="408"/>
        <end position="599"/>
    </location>
</feature>
<comment type="function">
    <text evidence="9">Catalyzes the dehydration of 6-phospho-D-gluconate to 2-dehydro-3-deoxy-6-phospho-D-gluconate.</text>
</comment>
<dbReference type="InterPro" id="IPR020558">
    <property type="entry name" value="DiOHA_6PGluconate_deHydtase_CS"/>
</dbReference>
<keyword evidence="5 9" id="KW-0411">Iron-sulfur</keyword>
<dbReference type="EMBL" id="CXOI01000015">
    <property type="protein sequence ID" value="CTP84442.1"/>
    <property type="molecule type" value="Genomic_DNA"/>
</dbReference>
<dbReference type="GO" id="GO:0004456">
    <property type="term" value="F:phosphogluconate dehydratase activity"/>
    <property type="evidence" value="ECO:0007669"/>
    <property type="project" value="UniProtKB-UniRule"/>
</dbReference>
<evidence type="ECO:0000256" key="1">
    <source>
        <dbReference type="ARBA" id="ARBA00006486"/>
    </source>
</evidence>
<comment type="cofactor">
    <cofactor evidence="9">
        <name>[4Fe-4S] cluster</name>
        <dbReference type="ChEBI" id="CHEBI:49883"/>
    </cofactor>
    <text evidence="9">Binds 1 [4Fe-4S] cluster.</text>
</comment>
<feature type="binding site" evidence="9">
    <location>
        <position position="223"/>
    </location>
    <ligand>
        <name>[4Fe-4S] cluster</name>
        <dbReference type="ChEBI" id="CHEBI:49883"/>
    </ligand>
</feature>
<dbReference type="GO" id="GO:0009255">
    <property type="term" value="P:Entner-Doudoroff pathway through 6-phosphogluconate"/>
    <property type="evidence" value="ECO:0007669"/>
    <property type="project" value="UniProtKB-UniRule"/>
</dbReference>
<dbReference type="EC" id="4.2.1.12" evidence="9 10"/>
<dbReference type="GO" id="GO:0051539">
    <property type="term" value="F:4 iron, 4 sulfur cluster binding"/>
    <property type="evidence" value="ECO:0007669"/>
    <property type="project" value="UniProtKB-UniRule"/>
</dbReference>
<dbReference type="PANTHER" id="PTHR43661:SF1">
    <property type="entry name" value="PHOSPHOGLUCONATE DEHYDRATASE"/>
    <property type="match status" value="1"/>
</dbReference>
<keyword evidence="14" id="KW-1185">Reference proteome</keyword>
<dbReference type="InterPro" id="IPR000581">
    <property type="entry name" value="ILV_EDD_N"/>
</dbReference>
<feature type="binding site" evidence="9">
    <location>
        <position position="156"/>
    </location>
    <ligand>
        <name>[4Fe-4S] cluster</name>
        <dbReference type="ChEBI" id="CHEBI:49883"/>
    </ligand>
</feature>